<dbReference type="PANTHER" id="PTHR11254:SF440">
    <property type="entry name" value="E3 UBIQUITIN-PROTEIN LIGASE NEDD-4"/>
    <property type="match status" value="1"/>
</dbReference>
<sequence>MAVESDNVLETTFDELRSVEDPRITFQVEFYGEQAEDIGGPRKEWIRLFNQQIKAKYFDHGLKEHLAEDYYFVGQKTAIALLHNGQAPSYFSEELLNDIFVSDELASSKCVLKLLQGLDTLGIDMFARKFPMFLYLLRPPQNNAKLTVPLILHLLKPTLSEEGSNSLKYEKSVYSKFVKYLRDVASGRRVTTLENILEFVTGASEEPLLGFTQQPIIHFIVPYSFSLCYFFQGTQKKRITTDFLPKAHTCSNTLHLPRGTPNLPLPADKELFKLYDYAFKNSYFGVV</sequence>
<comment type="catalytic activity">
    <reaction evidence="1">
        <text>S-ubiquitinyl-[E2 ubiquitin-conjugating enzyme]-L-cysteine + [acceptor protein]-L-lysine = [E2 ubiquitin-conjugating enzyme]-L-cysteine + N(6)-ubiquitinyl-[acceptor protein]-L-lysine.</text>
        <dbReference type="EC" id="2.3.2.26"/>
    </reaction>
</comment>
<evidence type="ECO:0000256" key="6">
    <source>
        <dbReference type="PROSITE-ProRule" id="PRU00104"/>
    </source>
</evidence>
<keyword evidence="5 6" id="KW-0833">Ubl conjugation pathway</keyword>
<feature type="domain" description="HECT" evidence="7">
    <location>
        <begin position="175"/>
        <end position="257"/>
    </location>
</feature>
<dbReference type="Pfam" id="PF00632">
    <property type="entry name" value="HECT"/>
    <property type="match status" value="1"/>
</dbReference>
<keyword evidence="9" id="KW-1185">Reference proteome</keyword>
<dbReference type="Gene3D" id="3.30.2410.10">
    <property type="entry name" value="Hect, E3 ligase catalytic domain"/>
    <property type="match status" value="1"/>
</dbReference>
<accession>A0ABN8LJK5</accession>
<gene>
    <name evidence="8" type="ORF">PEVE_00012258</name>
</gene>
<dbReference type="PROSITE" id="PS50237">
    <property type="entry name" value="HECT"/>
    <property type="match status" value="1"/>
</dbReference>
<dbReference type="SUPFAM" id="SSF56204">
    <property type="entry name" value="Hect, E3 ligase catalytic domain"/>
    <property type="match status" value="1"/>
</dbReference>
<name>A0ABN8LJK5_9CNID</name>
<evidence type="ECO:0000313" key="9">
    <source>
        <dbReference type="Proteomes" id="UP001159427"/>
    </source>
</evidence>
<comment type="caution">
    <text evidence="8">The sequence shown here is derived from an EMBL/GenBank/DDBJ whole genome shotgun (WGS) entry which is preliminary data.</text>
</comment>
<dbReference type="InterPro" id="IPR035983">
    <property type="entry name" value="Hect_E3_ubiquitin_ligase"/>
</dbReference>
<evidence type="ECO:0000313" key="8">
    <source>
        <dbReference type="EMBL" id="CAH3015147.1"/>
    </source>
</evidence>
<evidence type="ECO:0000256" key="3">
    <source>
        <dbReference type="ARBA" id="ARBA00012485"/>
    </source>
</evidence>
<feature type="active site" description="Glycyl thioester intermediate" evidence="6">
    <location>
        <position position="250"/>
    </location>
</feature>
<dbReference type="Gene3D" id="3.90.1750.10">
    <property type="entry name" value="Hect, E3 ligase catalytic domains"/>
    <property type="match status" value="1"/>
</dbReference>
<evidence type="ECO:0000259" key="7">
    <source>
        <dbReference type="PROSITE" id="PS50237"/>
    </source>
</evidence>
<evidence type="ECO:0000256" key="5">
    <source>
        <dbReference type="ARBA" id="ARBA00022786"/>
    </source>
</evidence>
<dbReference type="InterPro" id="IPR050409">
    <property type="entry name" value="E3_ubiq-protein_ligase"/>
</dbReference>
<protein>
    <recommendedName>
        <fullName evidence="3">HECT-type E3 ubiquitin transferase</fullName>
        <ecNumber evidence="3">2.3.2.26</ecNumber>
    </recommendedName>
</protein>
<evidence type="ECO:0000256" key="1">
    <source>
        <dbReference type="ARBA" id="ARBA00000885"/>
    </source>
</evidence>
<evidence type="ECO:0000256" key="4">
    <source>
        <dbReference type="ARBA" id="ARBA00022679"/>
    </source>
</evidence>
<dbReference type="InterPro" id="IPR000569">
    <property type="entry name" value="HECT_dom"/>
</dbReference>
<evidence type="ECO:0000256" key="2">
    <source>
        <dbReference type="ARBA" id="ARBA00004906"/>
    </source>
</evidence>
<reference evidence="8 9" key="1">
    <citation type="submission" date="2022-05" db="EMBL/GenBank/DDBJ databases">
        <authorList>
            <consortium name="Genoscope - CEA"/>
            <person name="William W."/>
        </authorList>
    </citation>
    <scope>NUCLEOTIDE SEQUENCE [LARGE SCALE GENOMIC DNA]</scope>
</reference>
<keyword evidence="4" id="KW-0808">Transferase</keyword>
<proteinExistence type="predicted"/>
<dbReference type="EMBL" id="CALNXI010000019">
    <property type="protein sequence ID" value="CAH3015147.1"/>
    <property type="molecule type" value="Genomic_DNA"/>
</dbReference>
<organism evidence="8 9">
    <name type="scientific">Porites evermanni</name>
    <dbReference type="NCBI Taxonomy" id="104178"/>
    <lineage>
        <taxon>Eukaryota</taxon>
        <taxon>Metazoa</taxon>
        <taxon>Cnidaria</taxon>
        <taxon>Anthozoa</taxon>
        <taxon>Hexacorallia</taxon>
        <taxon>Scleractinia</taxon>
        <taxon>Fungiina</taxon>
        <taxon>Poritidae</taxon>
        <taxon>Porites</taxon>
    </lineage>
</organism>
<dbReference type="Proteomes" id="UP001159427">
    <property type="component" value="Unassembled WGS sequence"/>
</dbReference>
<dbReference type="PANTHER" id="PTHR11254">
    <property type="entry name" value="HECT DOMAIN UBIQUITIN-PROTEIN LIGASE"/>
    <property type="match status" value="1"/>
</dbReference>
<dbReference type="EC" id="2.3.2.26" evidence="3"/>
<comment type="pathway">
    <text evidence="2">Protein modification; protein ubiquitination.</text>
</comment>